<name>A0A9D1NWP8_9FIRM</name>
<reference evidence="1" key="2">
    <citation type="journal article" date="2021" name="PeerJ">
        <title>Extensive microbial diversity within the chicken gut microbiome revealed by metagenomics and culture.</title>
        <authorList>
            <person name="Gilroy R."/>
            <person name="Ravi A."/>
            <person name="Getino M."/>
            <person name="Pursley I."/>
            <person name="Horton D.L."/>
            <person name="Alikhan N.F."/>
            <person name="Baker D."/>
            <person name="Gharbi K."/>
            <person name="Hall N."/>
            <person name="Watson M."/>
            <person name="Adriaenssens E.M."/>
            <person name="Foster-Nyarko E."/>
            <person name="Jarju S."/>
            <person name="Secka A."/>
            <person name="Antonio M."/>
            <person name="Oren A."/>
            <person name="Chaudhuri R.R."/>
            <person name="La Ragione R."/>
            <person name="Hildebrand F."/>
            <person name="Pallen M.J."/>
        </authorList>
    </citation>
    <scope>NUCLEOTIDE SEQUENCE</scope>
    <source>
        <strain evidence="1">ChiBcec2-4451</strain>
    </source>
</reference>
<accession>A0A9D1NWP8</accession>
<organism evidence="1 2">
    <name type="scientific">Candidatus Pullilachnospira stercoravium</name>
    <dbReference type="NCBI Taxonomy" id="2840913"/>
    <lineage>
        <taxon>Bacteria</taxon>
        <taxon>Bacillati</taxon>
        <taxon>Bacillota</taxon>
        <taxon>Clostridia</taxon>
        <taxon>Lachnospirales</taxon>
        <taxon>Lachnospiraceae</taxon>
        <taxon>Lachnospiraceae incertae sedis</taxon>
        <taxon>Candidatus Pullilachnospira</taxon>
    </lineage>
</organism>
<protein>
    <recommendedName>
        <fullName evidence="3">ParA family protein</fullName>
    </recommendedName>
</protein>
<dbReference type="InterPro" id="IPR027417">
    <property type="entry name" value="P-loop_NTPase"/>
</dbReference>
<evidence type="ECO:0000313" key="2">
    <source>
        <dbReference type="Proteomes" id="UP000886723"/>
    </source>
</evidence>
<gene>
    <name evidence="1" type="ORF">IAA63_12510</name>
</gene>
<evidence type="ECO:0000313" key="1">
    <source>
        <dbReference type="EMBL" id="HIV13942.1"/>
    </source>
</evidence>
<evidence type="ECO:0008006" key="3">
    <source>
        <dbReference type="Google" id="ProtNLM"/>
    </source>
</evidence>
<comment type="caution">
    <text evidence="1">The sequence shown here is derived from an EMBL/GenBank/DDBJ whole genome shotgun (WGS) entry which is preliminary data.</text>
</comment>
<dbReference type="Proteomes" id="UP000886723">
    <property type="component" value="Unassembled WGS sequence"/>
</dbReference>
<reference evidence="1" key="1">
    <citation type="submission" date="2020-10" db="EMBL/GenBank/DDBJ databases">
        <authorList>
            <person name="Gilroy R."/>
        </authorList>
    </citation>
    <scope>NUCLEOTIDE SEQUENCE</scope>
    <source>
        <strain evidence="1">ChiBcec2-4451</strain>
    </source>
</reference>
<dbReference type="EMBL" id="DVON01000266">
    <property type="protein sequence ID" value="HIV13942.1"/>
    <property type="molecule type" value="Genomic_DNA"/>
</dbReference>
<dbReference type="SUPFAM" id="SSF52540">
    <property type="entry name" value="P-loop containing nucleoside triphosphate hydrolases"/>
    <property type="match status" value="1"/>
</dbReference>
<sequence>MKTIRNIFAVCDLEVEYAYHFMEYLNRKKTLPFEIRVFTSREKLCEFARDHRIELLLISDTAMCREVEEQEIGQILILSGGVRDDKLKQYPSIYKYQSSAQVMREVMARYGEEHGTDPVPVQVVKKETEIIGIYSPVGRSMKTTFALTLGQILAKNKAVLYLNLEEYSGFEYLFEHVYEETLSDLLYYLRQGNPNFIIKLNSMIRTISNLDYLPPASSPADIQCTSYEEWVRLLQEIVDTSNYEAVILDIGDGVPRLFRLLDQCTRIYMPVRNDPMSQAKIQQFENLLRMSQGEAVLEKIQKIRLPYHRTTRKGQGYLDDLVWSELGDYVRELLRKGAEMITQEQEEKKKWGWSSLPKSAGS</sequence>
<dbReference type="Gene3D" id="3.40.50.300">
    <property type="entry name" value="P-loop containing nucleotide triphosphate hydrolases"/>
    <property type="match status" value="1"/>
</dbReference>
<dbReference type="AlphaFoldDB" id="A0A9D1NWP8"/>
<dbReference type="Gene3D" id="3.40.50.10850">
    <property type="entry name" value="Ntrc-like two-domain protein"/>
    <property type="match status" value="1"/>
</dbReference>
<proteinExistence type="predicted"/>